<evidence type="ECO:0000313" key="3">
    <source>
        <dbReference type="Ensembl" id="ENSFHEP00000015354.1"/>
    </source>
</evidence>
<keyword evidence="4" id="KW-1185">Reference proteome</keyword>
<organism evidence="3 4">
    <name type="scientific">Fundulus heteroclitus</name>
    <name type="common">Killifish</name>
    <name type="synonym">Mummichog</name>
    <dbReference type="NCBI Taxonomy" id="8078"/>
    <lineage>
        <taxon>Eukaryota</taxon>
        <taxon>Metazoa</taxon>
        <taxon>Chordata</taxon>
        <taxon>Craniata</taxon>
        <taxon>Vertebrata</taxon>
        <taxon>Euteleostomi</taxon>
        <taxon>Actinopterygii</taxon>
        <taxon>Neopterygii</taxon>
        <taxon>Teleostei</taxon>
        <taxon>Neoteleostei</taxon>
        <taxon>Acanthomorphata</taxon>
        <taxon>Ovalentaria</taxon>
        <taxon>Atherinomorphae</taxon>
        <taxon>Cyprinodontiformes</taxon>
        <taxon>Fundulidae</taxon>
        <taxon>Fundulus</taxon>
    </lineage>
</organism>
<dbReference type="PROSITE" id="PS51444">
    <property type="entry name" value="FH2"/>
    <property type="match status" value="1"/>
</dbReference>
<evidence type="ECO:0000256" key="1">
    <source>
        <dbReference type="SAM" id="MobiDB-lite"/>
    </source>
</evidence>
<dbReference type="GeneTree" id="ENSGT00940000155128"/>
<dbReference type="AlphaFoldDB" id="A0A3Q2PQR7"/>
<dbReference type="Ensembl" id="ENSFHET00000023451.1">
    <property type="protein sequence ID" value="ENSFHEP00000015354.1"/>
    <property type="gene ID" value="ENSFHEG00000016963.1"/>
</dbReference>
<evidence type="ECO:0000313" key="4">
    <source>
        <dbReference type="Proteomes" id="UP000265000"/>
    </source>
</evidence>
<name>A0A3Q2PQR7_FUNHE</name>
<dbReference type="Pfam" id="PF02181">
    <property type="entry name" value="FH2"/>
    <property type="match status" value="1"/>
</dbReference>
<evidence type="ECO:0000259" key="2">
    <source>
        <dbReference type="PROSITE" id="PS51444"/>
    </source>
</evidence>
<protein>
    <recommendedName>
        <fullName evidence="2">FH2 domain-containing protein</fullName>
    </recommendedName>
</protein>
<reference evidence="3" key="1">
    <citation type="submission" date="2025-08" db="UniProtKB">
        <authorList>
            <consortium name="Ensembl"/>
        </authorList>
    </citation>
    <scope>IDENTIFICATION</scope>
</reference>
<dbReference type="SUPFAM" id="SSF101447">
    <property type="entry name" value="Formin homology 2 domain (FH2 domain)"/>
    <property type="match status" value="1"/>
</dbReference>
<sequence length="180" mass="19917">VIMVTRIPGDPSVSPGGHPDGLKKKKRVRSFFWKTIPAEQVKGRANLWTQGQVQQDFQIDVETIEELFTQNDGPPASTASLIRGGKARVSFREAKDEVSILDSKRALNIAIFLKQFKRSNQALVDDIHHGNSESLGAEHLRELLKLLPEKEEVKLCRWACSAAGEEAEGVPRGRLPALIG</sequence>
<dbReference type="InterPro" id="IPR042201">
    <property type="entry name" value="FH2_Formin_sf"/>
</dbReference>
<dbReference type="STRING" id="8078.ENSFHEP00000015354"/>
<reference evidence="3" key="2">
    <citation type="submission" date="2025-09" db="UniProtKB">
        <authorList>
            <consortium name="Ensembl"/>
        </authorList>
    </citation>
    <scope>IDENTIFICATION</scope>
</reference>
<dbReference type="InterPro" id="IPR015425">
    <property type="entry name" value="FH2_Formin"/>
</dbReference>
<dbReference type="Proteomes" id="UP000265000">
    <property type="component" value="Unplaced"/>
</dbReference>
<dbReference type="PANTHER" id="PTHR46345">
    <property type="entry name" value="INVERTED FORMIN-2"/>
    <property type="match status" value="1"/>
</dbReference>
<dbReference type="PANTHER" id="PTHR46345:SF11">
    <property type="entry name" value="FORMIN-J-LIKE"/>
    <property type="match status" value="1"/>
</dbReference>
<dbReference type="Gene3D" id="1.20.58.2220">
    <property type="entry name" value="Formin, FH2 domain"/>
    <property type="match status" value="1"/>
</dbReference>
<feature type="domain" description="FH2" evidence="2">
    <location>
        <begin position="18"/>
        <end position="180"/>
    </location>
</feature>
<feature type="region of interest" description="Disordered" evidence="1">
    <location>
        <begin position="1"/>
        <end position="21"/>
    </location>
</feature>
<proteinExistence type="predicted"/>
<accession>A0A3Q2PQR7</accession>